<name>A0ABU5CPL7_9BACI</name>
<feature type="domain" description="Transposon Tn7 transposition protein TnsD C-terminal" evidence="1">
    <location>
        <begin position="18"/>
        <end position="130"/>
    </location>
</feature>
<evidence type="ECO:0000313" key="2">
    <source>
        <dbReference type="EMBL" id="MDY0407408.1"/>
    </source>
</evidence>
<proteinExistence type="predicted"/>
<dbReference type="EMBL" id="JAWDIQ010000001">
    <property type="protein sequence ID" value="MDY0407408.1"/>
    <property type="molecule type" value="Genomic_DNA"/>
</dbReference>
<dbReference type="Pfam" id="PF15978">
    <property type="entry name" value="TnsD"/>
    <property type="match status" value="2"/>
</dbReference>
<organism evidence="2 3">
    <name type="scientific">Paracerasibacillus soli</name>
    <dbReference type="NCBI Taxonomy" id="480284"/>
    <lineage>
        <taxon>Bacteria</taxon>
        <taxon>Bacillati</taxon>
        <taxon>Bacillota</taxon>
        <taxon>Bacilli</taxon>
        <taxon>Bacillales</taxon>
        <taxon>Bacillaceae</taxon>
        <taxon>Paracerasibacillus</taxon>
    </lineage>
</organism>
<protein>
    <submittedName>
        <fullName evidence="2">TnsD family Tn7-like transposition protein</fullName>
    </submittedName>
</protein>
<keyword evidence="3" id="KW-1185">Reference proteome</keyword>
<gene>
    <name evidence="2" type="ORF">RWD45_00555</name>
</gene>
<evidence type="ECO:0000313" key="3">
    <source>
        <dbReference type="Proteomes" id="UP001275315"/>
    </source>
</evidence>
<accession>A0ABU5CPL7</accession>
<reference evidence="2 3" key="1">
    <citation type="submission" date="2023-10" db="EMBL/GenBank/DDBJ databases">
        <title>Virgibacillus soli CC-YMP-6 genome.</title>
        <authorList>
            <person name="Miliotis G."/>
            <person name="Sengupta P."/>
            <person name="Hameed A."/>
            <person name="Chuvochina M."/>
            <person name="Mcdonagh F."/>
            <person name="Simpson A.C."/>
            <person name="Singh N.K."/>
            <person name="Rekha P.D."/>
            <person name="Raman K."/>
            <person name="Hugenholtz P."/>
            <person name="Venkateswaran K."/>
        </authorList>
    </citation>
    <scope>NUCLEOTIDE SEQUENCE [LARGE SCALE GENOMIC DNA]</scope>
    <source>
        <strain evidence="2 3">CC-YMP-6</strain>
    </source>
</reference>
<dbReference type="RefSeq" id="WP_320379721.1">
    <property type="nucleotide sequence ID" value="NZ_JAWDIQ010000001.1"/>
</dbReference>
<dbReference type="InterPro" id="IPR032750">
    <property type="entry name" value="TnsD_C"/>
</dbReference>
<dbReference type="Proteomes" id="UP001275315">
    <property type="component" value="Unassembled WGS sequence"/>
</dbReference>
<evidence type="ECO:0000259" key="1">
    <source>
        <dbReference type="Pfam" id="PF15978"/>
    </source>
</evidence>
<comment type="caution">
    <text evidence="2">The sequence shown here is derived from an EMBL/GenBank/DDBJ whole genome shotgun (WGS) entry which is preliminary data.</text>
</comment>
<feature type="domain" description="Transposon Tn7 transposition protein TnsD C-terminal" evidence="1">
    <location>
        <begin position="140"/>
        <end position="248"/>
    </location>
</feature>
<sequence>MDPYPIKIKELNIEYVQNAELLLHNGYPRKELDYIIRFYIDRLREKGLASSNGSLYMKEVLSQFMLYYPEQYLELMQSSFTPDSPSNWLRLFVTGSNKNRIPLRHLLYIQFLGVDLDTFFRSDVVVGKKPDTKSFNPIFDIKKRREKWMKLVTENHGATRSELKEIGKGLHTWIFRHDREWYEKVTPRNKARKRSADSIDWEQRDTDCLRIAKQAVETILNRDGKPTRITPTNIRNTLGIGSWFNNKKLIKTNQFLQEVKENTEHFRIRKIKWAIDEMLSNEDTITPYKIQLFAGFGGSNKEIRELILQTLEEYK</sequence>